<dbReference type="STRING" id="1335048.AKL17_4768"/>
<accession>A0A159ZAI6</accession>
<evidence type="ECO:0000313" key="2">
    <source>
        <dbReference type="Proteomes" id="UP000076128"/>
    </source>
</evidence>
<evidence type="ECO:0000313" key="1">
    <source>
        <dbReference type="EMBL" id="AMY71978.1"/>
    </source>
</evidence>
<proteinExistence type="predicted"/>
<organism evidence="1 2">
    <name type="scientific">Frigidibacter mobilis</name>
    <dbReference type="NCBI Taxonomy" id="1335048"/>
    <lineage>
        <taxon>Bacteria</taxon>
        <taxon>Pseudomonadati</taxon>
        <taxon>Pseudomonadota</taxon>
        <taxon>Alphaproteobacteria</taxon>
        <taxon>Rhodobacterales</taxon>
        <taxon>Paracoccaceae</taxon>
        <taxon>Frigidibacter</taxon>
    </lineage>
</organism>
<dbReference type="EMBL" id="CP012661">
    <property type="protein sequence ID" value="AMY71978.1"/>
    <property type="molecule type" value="Genomic_DNA"/>
</dbReference>
<dbReference type="AlphaFoldDB" id="A0A159ZAI6"/>
<protein>
    <submittedName>
        <fullName evidence="1">Uncharacterized protein</fullName>
    </submittedName>
</protein>
<dbReference type="Proteomes" id="UP000076128">
    <property type="component" value="Chromosome"/>
</dbReference>
<keyword evidence="2" id="KW-1185">Reference proteome</keyword>
<gene>
    <name evidence="1" type="ORF">AKL17_4768</name>
</gene>
<dbReference type="KEGG" id="daa:AKL17_4768"/>
<sequence length="118" mass="12663">MGVTVTADIEIRVAYCEALDEDGEVLAAFATSDDPDDGYALFRQDGAKLWLEVSDEIFGAHDAIETITVGDDLIALVVRPAMVARLGMIRSVEITPAAEVEGWAEAVALLRRMLPADA</sequence>
<dbReference type="OrthoDB" id="7868265at2"/>
<reference evidence="1 2" key="1">
    <citation type="submission" date="2015-09" db="EMBL/GenBank/DDBJ databases">
        <title>Complete genome sequence of Defluviimonas alba cai42t isolated from an oilfield in Xinjiang.</title>
        <authorList>
            <person name="Geng S."/>
            <person name="Pan X."/>
            <person name="Wu X."/>
        </authorList>
    </citation>
    <scope>NUCLEOTIDE SEQUENCE [LARGE SCALE GENOMIC DNA]</scope>
    <source>
        <strain evidence="2">cai42</strain>
    </source>
</reference>
<name>A0A159ZAI6_9RHOB</name>